<protein>
    <submittedName>
        <fullName evidence="1">Uncharacterized protein</fullName>
    </submittedName>
</protein>
<organism evidence="1 2">
    <name type="scientific">Theileria orientalis</name>
    <dbReference type="NCBI Taxonomy" id="68886"/>
    <lineage>
        <taxon>Eukaryota</taxon>
        <taxon>Sar</taxon>
        <taxon>Alveolata</taxon>
        <taxon>Apicomplexa</taxon>
        <taxon>Aconoidasida</taxon>
        <taxon>Piroplasmida</taxon>
        <taxon>Theileriidae</taxon>
        <taxon>Theileria</taxon>
    </lineage>
</organism>
<sequence length="117" mass="13297">MSKASMLQSEPGSELESEIEFTHFESKDCDKQIIKFVVGQIEESVIEAFPTLGKIKTEIPFGIDDAKPQPFIKRQKLENLGNVVGGIENPEWFTRSSIRTRALGNIYPYRAKFLTIF</sequence>
<gene>
    <name evidence="1" type="ORF">MACJ_002359</name>
</gene>
<dbReference type="AlphaFoldDB" id="A0A976M618"/>
<evidence type="ECO:0000313" key="1">
    <source>
        <dbReference type="EMBL" id="UKJ89113.1"/>
    </source>
</evidence>
<name>A0A976M618_THEOR</name>
<proteinExistence type="predicted"/>
<reference evidence="1" key="1">
    <citation type="submission" date="2022-07" db="EMBL/GenBank/DDBJ databases">
        <title>Evaluation of T. orientalis genome assembly methods using nanopore sequencing and analysis of variation between genomes.</title>
        <authorList>
            <person name="Yam J."/>
            <person name="Micallef M.L."/>
            <person name="Liu M."/>
            <person name="Djordjevic S.P."/>
            <person name="Bogema D.R."/>
            <person name="Jenkins C."/>
        </authorList>
    </citation>
    <scope>NUCLEOTIDE SEQUENCE</scope>
    <source>
        <strain evidence="1">Fish Creek</strain>
    </source>
</reference>
<dbReference type="EMBL" id="CP056066">
    <property type="protein sequence ID" value="UKJ89113.1"/>
    <property type="molecule type" value="Genomic_DNA"/>
</dbReference>
<dbReference type="Proteomes" id="UP000244803">
    <property type="component" value="Chromosome 3"/>
</dbReference>
<accession>A0A976M618</accession>
<evidence type="ECO:0000313" key="2">
    <source>
        <dbReference type="Proteomes" id="UP000244803"/>
    </source>
</evidence>